<organism evidence="2 3">
    <name type="scientific">Methyloradius palustris</name>
    <dbReference type="NCBI Taxonomy" id="2778876"/>
    <lineage>
        <taxon>Bacteria</taxon>
        <taxon>Pseudomonadati</taxon>
        <taxon>Pseudomonadota</taxon>
        <taxon>Betaproteobacteria</taxon>
        <taxon>Nitrosomonadales</taxon>
        <taxon>Methylophilaceae</taxon>
        <taxon>Methyloradius</taxon>
    </lineage>
</organism>
<reference evidence="2" key="1">
    <citation type="journal article" date="2021" name="Arch. Microbiol.">
        <title>Methyloradius palustris gen. nov., sp. nov., a methanol-oxidizing bacterium isolated from snow.</title>
        <authorList>
            <person name="Miyadera T."/>
            <person name="Kojima H."/>
            <person name="Fukui M."/>
        </authorList>
    </citation>
    <scope>NUCLEOTIDE SEQUENCE</scope>
    <source>
        <strain evidence="2">Zm11</strain>
    </source>
</reference>
<evidence type="ECO:0000313" key="3">
    <source>
        <dbReference type="Proteomes" id="UP000826722"/>
    </source>
</evidence>
<keyword evidence="3" id="KW-1185">Reference proteome</keyword>
<name>A0A8D5FZ09_9PROT</name>
<evidence type="ECO:0008006" key="4">
    <source>
        <dbReference type="Google" id="ProtNLM"/>
    </source>
</evidence>
<dbReference type="KEGG" id="mpau:ZMTM_06090"/>
<evidence type="ECO:0000256" key="1">
    <source>
        <dbReference type="SAM" id="Coils"/>
    </source>
</evidence>
<dbReference type="AlphaFoldDB" id="A0A8D5FZ09"/>
<evidence type="ECO:0000313" key="2">
    <source>
        <dbReference type="EMBL" id="BCM24350.1"/>
    </source>
</evidence>
<feature type="coiled-coil region" evidence="1">
    <location>
        <begin position="253"/>
        <end position="297"/>
    </location>
</feature>
<keyword evidence="1" id="KW-0175">Coiled coil</keyword>
<accession>A0A8D5FZ09</accession>
<sequence>MAKKEQKSQFMHLELYSRTGAIIQSSKARKTSTVGVINEAIRTNGFTSHIMADGYSPAPPTYLYSQNNLSLDDHYKEILAQVENEKDSLGRKIKSDKNILLAGVVSYPKPRLANNWDSDDKQNYIMFKDQSIEFMKNKWGDNLLCVLEHTDEEYPHLHFYVVNKNRIASTPEMHPGFAENIRLEKEAKAENRPVIKKEQVSAYKIAMRKFQDDFFNTVSIYCGFDRLGPKVQRLTRTEWKIRKQVTRQLAKAIRKTRKKNEDLNIQTDELNQLMLELEQETANVLEMQIQVEMEQKQVAGGLKDIAMAQYFREHHKDLVVQYNIEQQRKKYESSSNLKLKN</sequence>
<dbReference type="RefSeq" id="WP_221764894.1">
    <property type="nucleotide sequence ID" value="NZ_AP024110.1"/>
</dbReference>
<dbReference type="EMBL" id="AP024110">
    <property type="protein sequence ID" value="BCM24350.1"/>
    <property type="molecule type" value="Genomic_DNA"/>
</dbReference>
<dbReference type="Gene3D" id="3.30.930.30">
    <property type="match status" value="1"/>
</dbReference>
<dbReference type="Proteomes" id="UP000826722">
    <property type="component" value="Chromosome"/>
</dbReference>
<protein>
    <recommendedName>
        <fullName evidence="4">Plasmid recombination enzyme</fullName>
    </recommendedName>
</protein>
<gene>
    <name evidence="2" type="ORF">ZMTM_06090</name>
</gene>
<proteinExistence type="predicted"/>